<dbReference type="OrthoDB" id="3471694at2"/>
<dbReference type="GO" id="GO:0008703">
    <property type="term" value="F:5-amino-6-(5-phosphoribosylamino)uracil reductase activity"/>
    <property type="evidence" value="ECO:0007669"/>
    <property type="project" value="InterPro"/>
</dbReference>
<dbReference type="GO" id="GO:0009231">
    <property type="term" value="P:riboflavin biosynthetic process"/>
    <property type="evidence" value="ECO:0007669"/>
    <property type="project" value="InterPro"/>
</dbReference>
<reference evidence="2 3" key="1">
    <citation type="journal article" date="2017" name="Biochemistry">
        <title>Identification of the Biosynthetic Pathway for the Antibiotic Bicyclomycin.</title>
        <authorList>
            <person name="Patteson J."/>
            <person name="Cai W."/>
            <person name="Johnson R.A."/>
            <person name="Santa Maria K."/>
            <person name="Li B."/>
        </authorList>
    </citation>
    <scope>NUCLEOTIDE SEQUENCE [LARGE SCALE GENOMIC DNA]</scope>
    <source>
        <strain evidence="2 3">ATCC 21532</strain>
    </source>
</reference>
<comment type="caution">
    <text evidence="2">The sequence shown here is derived from an EMBL/GenBank/DDBJ whole genome shotgun (WGS) entry which is preliminary data.</text>
</comment>
<dbReference type="InterPro" id="IPR050765">
    <property type="entry name" value="Riboflavin_Biosynth_HTPR"/>
</dbReference>
<organism evidence="2 3">
    <name type="scientific">Streptomyces cinnamoneus</name>
    <name type="common">Streptoverticillium cinnamoneum</name>
    <dbReference type="NCBI Taxonomy" id="53446"/>
    <lineage>
        <taxon>Bacteria</taxon>
        <taxon>Bacillati</taxon>
        <taxon>Actinomycetota</taxon>
        <taxon>Actinomycetes</taxon>
        <taxon>Kitasatosporales</taxon>
        <taxon>Streptomycetaceae</taxon>
        <taxon>Streptomyces</taxon>
        <taxon>Streptomyces cinnamoneus group</taxon>
    </lineage>
</organism>
<dbReference type="Pfam" id="PF01872">
    <property type="entry name" value="RibD_C"/>
    <property type="match status" value="1"/>
</dbReference>
<dbReference type="SUPFAM" id="SSF53597">
    <property type="entry name" value="Dihydrofolate reductase-like"/>
    <property type="match status" value="1"/>
</dbReference>
<dbReference type="PANTHER" id="PTHR38011">
    <property type="entry name" value="DIHYDROFOLATE REDUCTASE FAMILY PROTEIN (AFU_ORTHOLOGUE AFUA_8G06820)"/>
    <property type="match status" value="1"/>
</dbReference>
<dbReference type="AlphaFoldDB" id="A0A2G1XAY3"/>
<feature type="domain" description="Bacterial bifunctional deaminase-reductase C-terminal" evidence="1">
    <location>
        <begin position="2"/>
        <end position="171"/>
    </location>
</feature>
<dbReference type="Proteomes" id="UP000222531">
    <property type="component" value="Unassembled WGS sequence"/>
</dbReference>
<dbReference type="InterPro" id="IPR002734">
    <property type="entry name" value="RibDG_C"/>
</dbReference>
<evidence type="ECO:0000259" key="1">
    <source>
        <dbReference type="Pfam" id="PF01872"/>
    </source>
</evidence>
<gene>
    <name evidence="2" type="ORF">BLA24_32955</name>
</gene>
<name>A0A2G1XAY3_STRCJ</name>
<protein>
    <submittedName>
        <fullName evidence="2">Pyrimidine reductase</fullName>
    </submittedName>
</protein>
<accession>A0A2G1XAY3</accession>
<dbReference type="PANTHER" id="PTHR38011:SF11">
    <property type="entry name" value="2,5-DIAMINO-6-RIBOSYLAMINO-4(3H)-PYRIMIDINONE 5'-PHOSPHATE REDUCTASE"/>
    <property type="match status" value="1"/>
</dbReference>
<dbReference type="Gene3D" id="3.40.430.10">
    <property type="entry name" value="Dihydrofolate Reductase, subunit A"/>
    <property type="match status" value="1"/>
</dbReference>
<proteinExistence type="predicted"/>
<dbReference type="InterPro" id="IPR024072">
    <property type="entry name" value="DHFR-like_dom_sf"/>
</dbReference>
<dbReference type="EMBL" id="NHZO01000168">
    <property type="protein sequence ID" value="PHQ48383.1"/>
    <property type="molecule type" value="Genomic_DNA"/>
</dbReference>
<keyword evidence="3" id="KW-1185">Reference proteome</keyword>
<sequence>MRKVIASVYVTLDGVMENPAWSAPYFNDEAGAFARAQLFAAEALLLGRVTYQGFAQAWPSMTDGDGFADRMNAMPKYVATTTLDTPEWNATFLTGDVPAAVADLKRQDGGDLLVYGSGDLVNTLLEHDLLDELRLWTHPVVEGTGKRLFTEVSPKKTLRLVGTTTFATGAQVLAYAPAAR</sequence>
<evidence type="ECO:0000313" key="2">
    <source>
        <dbReference type="EMBL" id="PHQ48383.1"/>
    </source>
</evidence>
<evidence type="ECO:0000313" key="3">
    <source>
        <dbReference type="Proteomes" id="UP000222531"/>
    </source>
</evidence>